<feature type="domain" description="Glycerol-3-phosphate dehydrogenase NAD-dependent C-terminal" evidence="8">
    <location>
        <begin position="257"/>
        <end position="422"/>
    </location>
</feature>
<dbReference type="GO" id="GO:0051287">
    <property type="term" value="F:NAD binding"/>
    <property type="evidence" value="ECO:0007669"/>
    <property type="project" value="UniProtKB-UniRule"/>
</dbReference>
<dbReference type="SUPFAM" id="SSF51735">
    <property type="entry name" value="NAD(P)-binding Rossmann-fold domains"/>
    <property type="match status" value="2"/>
</dbReference>
<dbReference type="PANTHER" id="PTHR11728">
    <property type="entry name" value="GLYCEROL-3-PHOSPHATE DEHYDROGENASE"/>
    <property type="match status" value="1"/>
</dbReference>
<feature type="domain" description="Glycerol-3-phosphate dehydrogenase NAD-dependent C-terminal" evidence="8">
    <location>
        <begin position="666"/>
        <end position="817"/>
    </location>
</feature>
<accession>A0A8H7HUC5</accession>
<evidence type="ECO:0000313" key="10">
    <source>
        <dbReference type="Proteomes" id="UP000602905"/>
    </source>
</evidence>
<dbReference type="InterPro" id="IPR011128">
    <property type="entry name" value="G3P_DH_NAD-dep_N"/>
</dbReference>
<evidence type="ECO:0000256" key="3">
    <source>
        <dbReference type="ARBA" id="ARBA00023027"/>
    </source>
</evidence>
<dbReference type="Pfam" id="PF07479">
    <property type="entry name" value="NAD_Gly3P_dh_C"/>
    <property type="match status" value="2"/>
</dbReference>
<comment type="similarity">
    <text evidence="1 5">Belongs to the NAD-dependent glycerol-3-phosphate dehydrogenase family.</text>
</comment>
<reference evidence="9" key="1">
    <citation type="submission" date="2020-09" db="EMBL/GenBank/DDBJ databases">
        <title>Comparative genome analyses of four rice-infecting Rhizoctonia solani isolates reveal extensive enrichment of homogalacturonan modification genes.</title>
        <authorList>
            <person name="Lee D.-Y."/>
            <person name="Jeon J."/>
            <person name="Kim K.-T."/>
            <person name="Cheong K."/>
            <person name="Song H."/>
            <person name="Choi G."/>
            <person name="Ko J."/>
            <person name="Opiyo S.O."/>
            <person name="Zuo S."/>
            <person name="Madhav S."/>
            <person name="Lee Y.-H."/>
            <person name="Wang G.-L."/>
        </authorList>
    </citation>
    <scope>NUCLEOTIDE SEQUENCE</scope>
    <source>
        <strain evidence="9">AG1-IA WGL</strain>
    </source>
</reference>
<comment type="catalytic activity">
    <reaction evidence="4 6">
        <text>sn-glycerol 3-phosphate + NAD(+) = dihydroxyacetone phosphate + NADH + H(+)</text>
        <dbReference type="Rhea" id="RHEA:11092"/>
        <dbReference type="ChEBI" id="CHEBI:15378"/>
        <dbReference type="ChEBI" id="CHEBI:57540"/>
        <dbReference type="ChEBI" id="CHEBI:57597"/>
        <dbReference type="ChEBI" id="CHEBI:57642"/>
        <dbReference type="ChEBI" id="CHEBI:57945"/>
        <dbReference type="EC" id="1.1.1.8"/>
    </reaction>
</comment>
<dbReference type="Gene3D" id="1.10.1040.10">
    <property type="entry name" value="N-(1-d-carboxylethyl)-l-norvaline Dehydrogenase, domain 2"/>
    <property type="match status" value="2"/>
</dbReference>
<dbReference type="InterPro" id="IPR006168">
    <property type="entry name" value="G3P_DH_NAD-dep"/>
</dbReference>
<dbReference type="GO" id="GO:0141152">
    <property type="term" value="F:glycerol-3-phosphate dehydrogenase (NAD+) activity"/>
    <property type="evidence" value="ECO:0007669"/>
    <property type="project" value="UniProtKB-UniRule"/>
</dbReference>
<evidence type="ECO:0000256" key="6">
    <source>
        <dbReference type="RuleBase" id="RU361243"/>
    </source>
</evidence>
<evidence type="ECO:0000256" key="1">
    <source>
        <dbReference type="ARBA" id="ARBA00011009"/>
    </source>
</evidence>
<dbReference type="GO" id="GO:0046168">
    <property type="term" value="P:glycerol-3-phosphate catabolic process"/>
    <property type="evidence" value="ECO:0007669"/>
    <property type="project" value="UniProtKB-UniRule"/>
</dbReference>
<dbReference type="GO" id="GO:0005829">
    <property type="term" value="C:cytosol"/>
    <property type="evidence" value="ECO:0007669"/>
    <property type="project" value="TreeGrafter"/>
</dbReference>
<dbReference type="EMBL" id="JACYCD010000049">
    <property type="protein sequence ID" value="KAF8708121.1"/>
    <property type="molecule type" value="Genomic_DNA"/>
</dbReference>
<evidence type="ECO:0000259" key="7">
    <source>
        <dbReference type="Pfam" id="PF01210"/>
    </source>
</evidence>
<feature type="domain" description="Glycerol-3-phosphate dehydrogenase NAD-dependent N-terminal" evidence="7">
    <location>
        <begin position="34"/>
        <end position="183"/>
    </location>
</feature>
<dbReference type="InterPro" id="IPR013328">
    <property type="entry name" value="6PGD_dom2"/>
</dbReference>
<dbReference type="NCBIfam" id="TIGR03376">
    <property type="entry name" value="glycerol3P_DH"/>
    <property type="match status" value="2"/>
</dbReference>
<dbReference type="SUPFAM" id="SSF48179">
    <property type="entry name" value="6-phosphogluconate dehydrogenase C-terminal domain-like"/>
    <property type="match status" value="2"/>
</dbReference>
<dbReference type="GO" id="GO:0005634">
    <property type="term" value="C:nucleus"/>
    <property type="evidence" value="ECO:0007669"/>
    <property type="project" value="TreeGrafter"/>
</dbReference>
<evidence type="ECO:0000259" key="8">
    <source>
        <dbReference type="Pfam" id="PF07479"/>
    </source>
</evidence>
<dbReference type="InterPro" id="IPR036291">
    <property type="entry name" value="NAD(P)-bd_dom_sf"/>
</dbReference>
<evidence type="ECO:0000256" key="5">
    <source>
        <dbReference type="RuleBase" id="RU000437"/>
    </source>
</evidence>
<dbReference type="AlphaFoldDB" id="A0A8H7HUC5"/>
<feature type="domain" description="Glycerol-3-phosphate dehydrogenase NAD-dependent N-terminal" evidence="7">
    <location>
        <begin position="497"/>
        <end position="630"/>
    </location>
</feature>
<dbReference type="OrthoDB" id="10263760at2759"/>
<dbReference type="Gene3D" id="3.40.50.720">
    <property type="entry name" value="NAD(P)-binding Rossmann-like Domain"/>
    <property type="match status" value="2"/>
</dbReference>
<feature type="non-terminal residue" evidence="9">
    <location>
        <position position="1"/>
    </location>
</feature>
<sequence length="819" mass="89997">MLWGIARRRLLSSTTTFAFRCSMSTQIRKVEKEKVCVIGSGNWGSAIARIAAINTKKNPDVFAEDVTMYVYEEQGRSLSALINDTHENPKYLPGIQLGHNVVAEPDLLKSIKDATALVFVLPHQFLPPVLNAIRGRVSHLTRAVSLIKGVEVEGAKISTFPTVISSELGIPCSALSGANIANEGKLFFDISLCNACFLARPHDLVAEDKFCESTLGVPPAPMTTPPDEDAQLHAFSESQLWHRLFQTNTFRIRVVQDVEGVCLCGGLKNVIALAAGFSDGLGWGSNSKAAIMRIGLLELKDFCLEFFPSTRASTFLEESCGVADIMTSCLSGRNRLIAEMMVKTGKVGLIFARLFNSVPITPWAWQGFRELEEEKLNGQKLQGPQTAQDLHAFLTARGDNVRRPGGYPLLEAVWRICYEEATYPHFRWLPIHDIPPNSPTNHLYHGKGEGMSHRIWKLGILYCSNSWLVFKQSCLRITINELSALTAMNVKDHPDEEEITMFVHEEEVDGKPLSSIINNKYENVKYLPGIQLGSNVKAEPDLIKTIKGATALIVVVPHQFLEKVLDGVKEHLAPGARAVSLIKGVKADGGKIYTYPRIISSLLGIRCSTLGGANIAIGVAKDEFCESTLGVLPEGMKSHGEDSLSDADLWYKLFNRPTFRIRVVPDVDGVALCGGLKNVIALAAGFSDGLGWGSNTKSAIIRIGIMEIKDFCVHFFPEVKAETFLEESCGVADILTSCISGRNRKVAEDMVKTGKGFQELEKEELGGQSLQGPQTAEQLHNFLEARSEEVRRSGGFPLIENVWKICYQGTPPEKLIEGL</sequence>
<evidence type="ECO:0000256" key="2">
    <source>
        <dbReference type="ARBA" id="ARBA00023002"/>
    </source>
</evidence>
<proteinExistence type="inferred from homology"/>
<dbReference type="GO" id="GO:0042803">
    <property type="term" value="F:protein homodimerization activity"/>
    <property type="evidence" value="ECO:0007669"/>
    <property type="project" value="InterPro"/>
</dbReference>
<dbReference type="FunFam" id="1.10.1040.10:FF:000004">
    <property type="entry name" value="Glycerol-3-phosphate dehydrogenase [NAD(+)]"/>
    <property type="match status" value="2"/>
</dbReference>
<dbReference type="PANTHER" id="PTHR11728:SF8">
    <property type="entry name" value="GLYCEROL-3-PHOSPHATE DEHYDROGENASE [NAD(+)]-RELATED"/>
    <property type="match status" value="1"/>
</dbReference>
<dbReference type="Proteomes" id="UP000602905">
    <property type="component" value="Unassembled WGS sequence"/>
</dbReference>
<dbReference type="InterPro" id="IPR006109">
    <property type="entry name" value="G3P_DH_NAD-dep_C"/>
</dbReference>
<protein>
    <recommendedName>
        <fullName evidence="6">Glycerol-3-phosphate dehydrogenase [NAD(+)]</fullName>
        <ecNumber evidence="6">1.1.1.8</ecNumber>
    </recommendedName>
</protein>
<organism evidence="9 10">
    <name type="scientific">Rhizoctonia solani</name>
    <dbReference type="NCBI Taxonomy" id="456999"/>
    <lineage>
        <taxon>Eukaryota</taxon>
        <taxon>Fungi</taxon>
        <taxon>Dikarya</taxon>
        <taxon>Basidiomycota</taxon>
        <taxon>Agaricomycotina</taxon>
        <taxon>Agaricomycetes</taxon>
        <taxon>Cantharellales</taxon>
        <taxon>Ceratobasidiaceae</taxon>
        <taxon>Rhizoctonia</taxon>
    </lineage>
</organism>
<dbReference type="GO" id="GO:0005975">
    <property type="term" value="P:carbohydrate metabolic process"/>
    <property type="evidence" value="ECO:0007669"/>
    <property type="project" value="InterPro"/>
</dbReference>
<dbReference type="InterPro" id="IPR008927">
    <property type="entry name" value="6-PGluconate_DH-like_C_sf"/>
</dbReference>
<keyword evidence="2 5" id="KW-0560">Oxidoreductase</keyword>
<keyword evidence="3 5" id="KW-0520">NAD</keyword>
<evidence type="ECO:0000256" key="4">
    <source>
        <dbReference type="ARBA" id="ARBA00048683"/>
    </source>
</evidence>
<dbReference type="InterPro" id="IPR017751">
    <property type="entry name" value="G3P_DH_NAD-dep_euk"/>
</dbReference>
<evidence type="ECO:0000313" key="9">
    <source>
        <dbReference type="EMBL" id="KAF8708121.1"/>
    </source>
</evidence>
<name>A0A8H7HUC5_9AGAM</name>
<dbReference type="PRINTS" id="PR00077">
    <property type="entry name" value="GPDHDRGNASE"/>
</dbReference>
<comment type="caution">
    <text evidence="9">The sequence shown here is derived from an EMBL/GenBank/DDBJ whole genome shotgun (WGS) entry which is preliminary data.</text>
</comment>
<gene>
    <name evidence="9" type="ORF">RHS03_03704</name>
</gene>
<dbReference type="Pfam" id="PF01210">
    <property type="entry name" value="NAD_Gly3P_dh_N"/>
    <property type="match status" value="2"/>
</dbReference>
<dbReference type="EC" id="1.1.1.8" evidence="6"/>